<comment type="caution">
    <text evidence="2">The sequence shown here is derived from an EMBL/GenBank/DDBJ whole genome shotgun (WGS) entry which is preliminary data.</text>
</comment>
<accession>A0AAD6Z8H9</accession>
<gene>
    <name evidence="2" type="ORF">DFH08DRAFT_822710</name>
</gene>
<reference evidence="2" key="1">
    <citation type="submission" date="2023-03" db="EMBL/GenBank/DDBJ databases">
        <title>Massive genome expansion in bonnet fungi (Mycena s.s.) driven by repeated elements and novel gene families across ecological guilds.</title>
        <authorList>
            <consortium name="Lawrence Berkeley National Laboratory"/>
            <person name="Harder C.B."/>
            <person name="Miyauchi S."/>
            <person name="Viragh M."/>
            <person name="Kuo A."/>
            <person name="Thoen E."/>
            <person name="Andreopoulos B."/>
            <person name="Lu D."/>
            <person name="Skrede I."/>
            <person name="Drula E."/>
            <person name="Henrissat B."/>
            <person name="Morin E."/>
            <person name="Kohler A."/>
            <person name="Barry K."/>
            <person name="LaButti K."/>
            <person name="Morin E."/>
            <person name="Salamov A."/>
            <person name="Lipzen A."/>
            <person name="Mereny Z."/>
            <person name="Hegedus B."/>
            <person name="Baldrian P."/>
            <person name="Stursova M."/>
            <person name="Weitz H."/>
            <person name="Taylor A."/>
            <person name="Grigoriev I.V."/>
            <person name="Nagy L.G."/>
            <person name="Martin F."/>
            <person name="Kauserud H."/>
        </authorList>
    </citation>
    <scope>NUCLEOTIDE SEQUENCE</scope>
    <source>
        <strain evidence="2">CBHHK002</strain>
    </source>
</reference>
<feature type="region of interest" description="Disordered" evidence="1">
    <location>
        <begin position="514"/>
        <end position="534"/>
    </location>
</feature>
<dbReference type="EMBL" id="JARIHO010000075">
    <property type="protein sequence ID" value="KAJ7311603.1"/>
    <property type="molecule type" value="Genomic_DNA"/>
</dbReference>
<keyword evidence="3" id="KW-1185">Reference proteome</keyword>
<evidence type="ECO:0000313" key="2">
    <source>
        <dbReference type="EMBL" id="KAJ7311603.1"/>
    </source>
</evidence>
<dbReference type="AlphaFoldDB" id="A0AAD6Z8H9"/>
<protein>
    <submittedName>
        <fullName evidence="2">Uncharacterized protein</fullName>
    </submittedName>
</protein>
<organism evidence="2 3">
    <name type="scientific">Mycena albidolilacea</name>
    <dbReference type="NCBI Taxonomy" id="1033008"/>
    <lineage>
        <taxon>Eukaryota</taxon>
        <taxon>Fungi</taxon>
        <taxon>Dikarya</taxon>
        <taxon>Basidiomycota</taxon>
        <taxon>Agaricomycotina</taxon>
        <taxon>Agaricomycetes</taxon>
        <taxon>Agaricomycetidae</taxon>
        <taxon>Agaricales</taxon>
        <taxon>Marasmiineae</taxon>
        <taxon>Mycenaceae</taxon>
        <taxon>Mycena</taxon>
    </lineage>
</organism>
<evidence type="ECO:0000256" key="1">
    <source>
        <dbReference type="SAM" id="MobiDB-lite"/>
    </source>
</evidence>
<dbReference type="Proteomes" id="UP001218218">
    <property type="component" value="Unassembled WGS sequence"/>
</dbReference>
<name>A0AAD6Z8H9_9AGAR</name>
<evidence type="ECO:0000313" key="3">
    <source>
        <dbReference type="Proteomes" id="UP001218218"/>
    </source>
</evidence>
<feature type="compositionally biased region" description="Low complexity" evidence="1">
    <location>
        <begin position="514"/>
        <end position="527"/>
    </location>
</feature>
<proteinExistence type="predicted"/>
<sequence length="906" mass="97840">MDWIWSQYTISPDPASGMQSLYQTCSTLSKHVLTPSDIVLSGSGFTLLPELTEILTDVVPPLGQLLNLAMRDSGLPGIQHFCHTELQVLTCTTGLDIATQSQIVWNWIHLLDNLYIAMVDLKCLWDGSPIYVLGFERPSQMRETVMALPHSLFLVFAWHFGITASQEYIGHGTVTVPHSRERTFALTTACGHLPHTSRPSSLPEKTASVELSSQQNALMADLVLAYNHTLESGWSLSSQTKRIISKKSLSSSDITDHSYSGVFRVEPHLLSSTESTVLEMQRLLTSAFSFVQGRPICFIIDPHGILLEMLRSACSIYELQVAWKDLHERMEIAQHKFIEYQTDCVAQSALPTEFHATCELSVPVSKSSIYVGAKDEGRHEPEGLEDSINRPKYTARLGSPTRQASASVPVLSPSSGTTLAPSVTLTIKAEEHGPEVRCKSRPRDYASQQWMCTMSPPVPSISMKETTAVPVTEASRKQLKTALRHAPAPAIFAAVKDPPCDSLCDLLLQLTRKSGTPVTSSPTSTKSAPLGASTPVPRELSAVLADTGLQKLVPARSQNIRTEDEFGGRLQNTVYHFRLLLPLAAGMRTVELWGRADAPTLVEQDSIMEADIRTLHTLDDASSSGTPGLACATSASFPPLSFSVLSSVNSFVKVLKRPEAHGTSAEASALAVSRQAPRSGETALHAACVAPVVAVDNVAVDEHLQERAETVVWNPSSGNPDMGVVGHISQIRPPHLGAREALQGEGIGIPGREGPSARRQALVCDTSARAVAHGWLPLHDLTHTCSRCCCECGRAWGQADIPALVQQDIPAAVETRTLPALDDPSGGGNPDLASTTSASVLPLSTSVLSSVMAYLDSKLVSTLLLAIKQAYLEHLGVDNAVPYRLWALDPVGLVKKSHAKYCSGFL</sequence>